<reference evidence="1" key="1">
    <citation type="submission" date="2023-07" db="EMBL/GenBank/DDBJ databases">
        <title>Whole Genome Sequencing of Colonoscopy isolates.</title>
        <authorList>
            <person name="Surve S.V."/>
            <person name="Valls R.A."/>
            <person name="Barrak K.E."/>
            <person name="Gardner T.B."/>
            <person name="O'Toole G.A."/>
        </authorList>
    </citation>
    <scope>NUCLEOTIDE SEQUENCE</scope>
    <source>
        <strain evidence="1">GP0003</strain>
    </source>
</reference>
<organism evidence="1 2">
    <name type="scientific">Lactobacillus paragasseri</name>
    <dbReference type="NCBI Taxonomy" id="2107999"/>
    <lineage>
        <taxon>Bacteria</taxon>
        <taxon>Bacillati</taxon>
        <taxon>Bacillota</taxon>
        <taxon>Bacilli</taxon>
        <taxon>Lactobacillales</taxon>
        <taxon>Lactobacillaceae</taxon>
        <taxon>Lactobacillus</taxon>
    </lineage>
</organism>
<sequence>MKESIYRTAWPVVITMILGLASKMLQIPLDIFTLTLVVFLMCDNELRYRKNEKNK</sequence>
<proteinExistence type="predicted"/>
<protein>
    <recommendedName>
        <fullName evidence="3">Holin</fullName>
    </recommendedName>
</protein>
<dbReference type="RefSeq" id="WP_181795878.1">
    <property type="nucleotide sequence ID" value="NZ_JANZQG010000004.1"/>
</dbReference>
<accession>A0ABD4ZYZ2</accession>
<dbReference type="EMBL" id="JAUONS010000001">
    <property type="protein sequence ID" value="MDO6360759.1"/>
    <property type="molecule type" value="Genomic_DNA"/>
</dbReference>
<evidence type="ECO:0000313" key="1">
    <source>
        <dbReference type="EMBL" id="MDO6360759.1"/>
    </source>
</evidence>
<gene>
    <name evidence="1" type="ORF">Q4436_01315</name>
</gene>
<dbReference type="AlphaFoldDB" id="A0ABD4ZYZ2"/>
<evidence type="ECO:0000313" key="2">
    <source>
        <dbReference type="Proteomes" id="UP001169713"/>
    </source>
</evidence>
<evidence type="ECO:0008006" key="3">
    <source>
        <dbReference type="Google" id="ProtNLM"/>
    </source>
</evidence>
<name>A0ABD4ZYZ2_9LACO</name>
<dbReference type="Proteomes" id="UP001169713">
    <property type="component" value="Unassembled WGS sequence"/>
</dbReference>
<comment type="caution">
    <text evidence="1">The sequence shown here is derived from an EMBL/GenBank/DDBJ whole genome shotgun (WGS) entry which is preliminary data.</text>
</comment>